<keyword evidence="2" id="KW-1185">Reference proteome</keyword>
<gene>
    <name evidence="1" type="ORF">Cme02nite_38320</name>
</gene>
<dbReference type="RefSeq" id="WP_166379904.1">
    <property type="nucleotide sequence ID" value="NZ_BAAATT010000005.1"/>
</dbReference>
<name>A0A8J3LB41_9ACTN</name>
<evidence type="ECO:0000313" key="1">
    <source>
        <dbReference type="EMBL" id="GIG15500.1"/>
    </source>
</evidence>
<dbReference type="Proteomes" id="UP000660339">
    <property type="component" value="Unassembled WGS sequence"/>
</dbReference>
<dbReference type="EMBL" id="BONJ01000020">
    <property type="protein sequence ID" value="GIG15500.1"/>
    <property type="molecule type" value="Genomic_DNA"/>
</dbReference>
<reference evidence="1" key="1">
    <citation type="submission" date="2021-01" db="EMBL/GenBank/DDBJ databases">
        <title>Whole genome shotgun sequence of Catellatospora methionotrophica NBRC 14553.</title>
        <authorList>
            <person name="Komaki H."/>
            <person name="Tamura T."/>
        </authorList>
    </citation>
    <scope>NUCLEOTIDE SEQUENCE</scope>
    <source>
        <strain evidence="1">NBRC 14553</strain>
    </source>
</reference>
<dbReference type="AlphaFoldDB" id="A0A8J3LB41"/>
<organism evidence="1 2">
    <name type="scientific">Catellatospora methionotrophica</name>
    <dbReference type="NCBI Taxonomy" id="121620"/>
    <lineage>
        <taxon>Bacteria</taxon>
        <taxon>Bacillati</taxon>
        <taxon>Actinomycetota</taxon>
        <taxon>Actinomycetes</taxon>
        <taxon>Micromonosporales</taxon>
        <taxon>Micromonosporaceae</taxon>
        <taxon>Catellatospora</taxon>
    </lineage>
</organism>
<accession>A0A8J3LB41</accession>
<proteinExistence type="predicted"/>
<sequence length="160" mass="18292">MTVRVENDHIVISFGDEDERLTPTEARRLADELLVAADKCERQQRETEATCERDGHDWGPWLNGYAPFRNHARRCQRGCWFGHEQEPGWMPFAGLPHGTLWGQPLECCGPGCEHCDTKKLGQIIQRMSAEALQRLDAFVFGETETATDQHRNDNADSRVR</sequence>
<protein>
    <submittedName>
        <fullName evidence="1">Uncharacterized protein</fullName>
    </submittedName>
</protein>
<comment type="caution">
    <text evidence="1">The sequence shown here is derived from an EMBL/GenBank/DDBJ whole genome shotgun (WGS) entry which is preliminary data.</text>
</comment>
<evidence type="ECO:0000313" key="2">
    <source>
        <dbReference type="Proteomes" id="UP000660339"/>
    </source>
</evidence>